<accession>A0A0E9X465</accession>
<dbReference type="AlphaFoldDB" id="A0A0E9X465"/>
<evidence type="ECO:0000256" key="1">
    <source>
        <dbReference type="SAM" id="Phobius"/>
    </source>
</evidence>
<keyword evidence="1" id="KW-0812">Transmembrane</keyword>
<evidence type="ECO:0000313" key="2">
    <source>
        <dbReference type="EMBL" id="JAH97522.1"/>
    </source>
</evidence>
<keyword evidence="1" id="KW-0472">Membrane</keyword>
<name>A0A0E9X465_ANGAN</name>
<keyword evidence="1" id="KW-1133">Transmembrane helix</keyword>
<sequence length="84" mass="9628">MSTLQITSQKSEVMILSSDGHSVSFRRVGSFGFAHQKKQSSFDSRIDLFNFSLVQPKPVNQQRLKHFIVHINAIFILFVLFCLV</sequence>
<dbReference type="EMBL" id="GBXM01011055">
    <property type="protein sequence ID" value="JAH97522.1"/>
    <property type="molecule type" value="Transcribed_RNA"/>
</dbReference>
<feature type="transmembrane region" description="Helical" evidence="1">
    <location>
        <begin position="67"/>
        <end position="83"/>
    </location>
</feature>
<organism evidence="2">
    <name type="scientific">Anguilla anguilla</name>
    <name type="common">European freshwater eel</name>
    <name type="synonym">Muraena anguilla</name>
    <dbReference type="NCBI Taxonomy" id="7936"/>
    <lineage>
        <taxon>Eukaryota</taxon>
        <taxon>Metazoa</taxon>
        <taxon>Chordata</taxon>
        <taxon>Craniata</taxon>
        <taxon>Vertebrata</taxon>
        <taxon>Euteleostomi</taxon>
        <taxon>Actinopterygii</taxon>
        <taxon>Neopterygii</taxon>
        <taxon>Teleostei</taxon>
        <taxon>Anguilliformes</taxon>
        <taxon>Anguillidae</taxon>
        <taxon>Anguilla</taxon>
    </lineage>
</organism>
<proteinExistence type="predicted"/>
<reference evidence="2" key="2">
    <citation type="journal article" date="2015" name="Fish Shellfish Immunol.">
        <title>Early steps in the European eel (Anguilla anguilla)-Vibrio vulnificus interaction in the gills: Role of the RtxA13 toxin.</title>
        <authorList>
            <person name="Callol A."/>
            <person name="Pajuelo D."/>
            <person name="Ebbesson L."/>
            <person name="Teles M."/>
            <person name="MacKenzie S."/>
            <person name="Amaro C."/>
        </authorList>
    </citation>
    <scope>NUCLEOTIDE SEQUENCE</scope>
</reference>
<reference evidence="2" key="1">
    <citation type="submission" date="2014-11" db="EMBL/GenBank/DDBJ databases">
        <authorList>
            <person name="Amaro Gonzalez C."/>
        </authorList>
    </citation>
    <scope>NUCLEOTIDE SEQUENCE</scope>
</reference>
<protein>
    <submittedName>
        <fullName evidence="2">Uncharacterized protein</fullName>
    </submittedName>
</protein>